<dbReference type="PANTHER" id="PTHR12677:SF59">
    <property type="entry name" value="GOLGI APPARATUS MEMBRANE PROTEIN TVP38-RELATED"/>
    <property type="match status" value="1"/>
</dbReference>
<dbReference type="GO" id="GO:0005886">
    <property type="term" value="C:plasma membrane"/>
    <property type="evidence" value="ECO:0007669"/>
    <property type="project" value="UniProtKB-SubCell"/>
</dbReference>
<feature type="transmembrane region" description="Helical" evidence="6">
    <location>
        <begin position="127"/>
        <end position="150"/>
    </location>
</feature>
<dbReference type="AlphaFoldDB" id="A0A160IRE1"/>
<keyword evidence="9" id="KW-1185">Reference proteome</keyword>
<comment type="subcellular location">
    <subcellularLocation>
        <location evidence="1 6">Cell membrane</location>
        <topology evidence="1 6">Multi-pass membrane protein</topology>
    </subcellularLocation>
</comment>
<keyword evidence="4 6" id="KW-1133">Transmembrane helix</keyword>
<evidence type="ECO:0000256" key="6">
    <source>
        <dbReference type="RuleBase" id="RU366058"/>
    </source>
</evidence>
<evidence type="ECO:0000256" key="2">
    <source>
        <dbReference type="ARBA" id="ARBA00022475"/>
    </source>
</evidence>
<evidence type="ECO:0000313" key="8">
    <source>
        <dbReference type="EMBL" id="ANC78502.1"/>
    </source>
</evidence>
<name>A0A160IRE1_9BACL</name>
<feature type="transmembrane region" description="Helical" evidence="6">
    <location>
        <begin position="7"/>
        <end position="25"/>
    </location>
</feature>
<keyword evidence="3 6" id="KW-0812">Transmembrane</keyword>
<feature type="transmembrane region" description="Helical" evidence="6">
    <location>
        <begin position="84"/>
        <end position="106"/>
    </location>
</feature>
<dbReference type="PANTHER" id="PTHR12677">
    <property type="entry name" value="GOLGI APPARATUS MEMBRANE PROTEIN TVP38-RELATED"/>
    <property type="match status" value="1"/>
</dbReference>
<evidence type="ECO:0000259" key="7">
    <source>
        <dbReference type="Pfam" id="PF09335"/>
    </source>
</evidence>
<keyword evidence="5 6" id="KW-0472">Membrane</keyword>
<gene>
    <name evidence="8" type="ORF">ABE65_017525</name>
</gene>
<proteinExistence type="inferred from homology"/>
<dbReference type="Proteomes" id="UP000076623">
    <property type="component" value="Chromosome"/>
</dbReference>
<protein>
    <recommendedName>
        <fullName evidence="6">TVP38/TMEM64 family membrane protein</fullName>
    </recommendedName>
</protein>
<sequence length="224" mass="24961">MKRRTLVKITVILSIVMFMFALNHFVFKITPISLRDWVLSFGMVAPIVYIIVNVIRPFTLFPISVLSLAGGLAFGVIWGTVYTVFSATIGAILSFYIAKHLGARWIKQKTDSPSRIEKWQNQLKEKGFVYIFLLRIIPVLNFDVVSYVAGISKLKLRSYILATMLGVLPGTLAYNLLGDSFIKGNGTIIAVAIGLALFAACIPILLKNKQMITSQIHQHKEDNA</sequence>
<evidence type="ECO:0000256" key="1">
    <source>
        <dbReference type="ARBA" id="ARBA00004651"/>
    </source>
</evidence>
<dbReference type="InterPro" id="IPR015414">
    <property type="entry name" value="TMEM64"/>
</dbReference>
<dbReference type="RefSeq" id="WP_066397742.1">
    <property type="nucleotide sequence ID" value="NZ_CP015378.1"/>
</dbReference>
<dbReference type="KEGG" id="fpn:ABE65_017525"/>
<evidence type="ECO:0000256" key="5">
    <source>
        <dbReference type="ARBA" id="ARBA00023136"/>
    </source>
</evidence>
<comment type="similarity">
    <text evidence="6">Belongs to the TVP38/TMEM64 family.</text>
</comment>
<dbReference type="Pfam" id="PF09335">
    <property type="entry name" value="VTT_dom"/>
    <property type="match status" value="1"/>
</dbReference>
<reference evidence="8 9" key="1">
    <citation type="submission" date="2016-04" db="EMBL/GenBank/DDBJ databases">
        <title>Complete genome sequence of Fictibacillus phosphorivorans G25-29, a strain toxic to nematodes.</title>
        <authorList>
            <person name="Zheng Z."/>
        </authorList>
    </citation>
    <scope>NUCLEOTIDE SEQUENCE [LARGE SCALE GENOMIC DNA]</scope>
    <source>
        <strain evidence="8 9">G25-29</strain>
    </source>
</reference>
<evidence type="ECO:0000313" key="9">
    <source>
        <dbReference type="Proteomes" id="UP000076623"/>
    </source>
</evidence>
<dbReference type="EMBL" id="CP015378">
    <property type="protein sequence ID" value="ANC78502.1"/>
    <property type="molecule type" value="Genomic_DNA"/>
</dbReference>
<dbReference type="InterPro" id="IPR032816">
    <property type="entry name" value="VTT_dom"/>
</dbReference>
<keyword evidence="2 6" id="KW-1003">Cell membrane</keyword>
<feature type="transmembrane region" description="Helical" evidence="6">
    <location>
        <begin position="188"/>
        <end position="206"/>
    </location>
</feature>
<evidence type="ECO:0000256" key="3">
    <source>
        <dbReference type="ARBA" id="ARBA00022692"/>
    </source>
</evidence>
<feature type="domain" description="VTT" evidence="7">
    <location>
        <begin position="61"/>
        <end position="179"/>
    </location>
</feature>
<evidence type="ECO:0000256" key="4">
    <source>
        <dbReference type="ARBA" id="ARBA00022989"/>
    </source>
</evidence>
<dbReference type="STRING" id="1221500.ABE65_017525"/>
<organism evidence="8 9">
    <name type="scientific">Fictibacillus phosphorivorans</name>
    <dbReference type="NCBI Taxonomy" id="1221500"/>
    <lineage>
        <taxon>Bacteria</taxon>
        <taxon>Bacillati</taxon>
        <taxon>Bacillota</taxon>
        <taxon>Bacilli</taxon>
        <taxon>Bacillales</taxon>
        <taxon>Fictibacillaceae</taxon>
        <taxon>Fictibacillus</taxon>
    </lineage>
</organism>
<feature type="transmembrane region" description="Helical" evidence="6">
    <location>
        <begin position="156"/>
        <end position="176"/>
    </location>
</feature>
<accession>A0A160IRE1</accession>